<accession>A0AAX2ZJQ1</accession>
<gene>
    <name evidence="2" type="ORF">JW646_08950</name>
</gene>
<dbReference type="InterPro" id="IPR036876">
    <property type="entry name" value="UVR_dom_sf"/>
</dbReference>
<dbReference type="GO" id="GO:0050897">
    <property type="term" value="F:cobalt ion binding"/>
    <property type="evidence" value="ECO:0007669"/>
    <property type="project" value="TreeGrafter"/>
</dbReference>
<protein>
    <submittedName>
        <fullName evidence="2">UvrB/UvrC motif-containing protein</fullName>
    </submittedName>
</protein>
<dbReference type="Proteomes" id="UP001198983">
    <property type="component" value="Chromosome"/>
</dbReference>
<dbReference type="PIRSF" id="PIRSF015034">
    <property type="entry name" value="YacH"/>
    <property type="match status" value="1"/>
</dbReference>
<dbReference type="Gene3D" id="4.10.860.10">
    <property type="entry name" value="UVR domain"/>
    <property type="match status" value="1"/>
</dbReference>
<dbReference type="GO" id="GO:0008270">
    <property type="term" value="F:zinc ion binding"/>
    <property type="evidence" value="ECO:0007669"/>
    <property type="project" value="TreeGrafter"/>
</dbReference>
<dbReference type="KEGG" id="tem:JW646_08950"/>
<evidence type="ECO:0000313" key="3">
    <source>
        <dbReference type="Proteomes" id="UP001198983"/>
    </source>
</evidence>
<dbReference type="PANTHER" id="PTHR38430:SF1">
    <property type="entry name" value="PROTEIN-ARGININE KINASE ACTIVATOR PROTEIN"/>
    <property type="match status" value="1"/>
</dbReference>
<keyword evidence="3" id="KW-1185">Reference proteome</keyword>
<feature type="domain" description="UVR" evidence="1">
    <location>
        <begin position="142"/>
        <end position="177"/>
    </location>
</feature>
<dbReference type="AlphaFoldDB" id="A0AAX2ZJQ1"/>
<dbReference type="PANTHER" id="PTHR38430">
    <property type="entry name" value="PROTEIN-ARGININE KINASE ACTIVATOR PROTEIN"/>
    <property type="match status" value="1"/>
</dbReference>
<dbReference type="RefSeq" id="WP_228417303.1">
    <property type="nucleotide sequence ID" value="NZ_CP081135.1"/>
</dbReference>
<dbReference type="GO" id="GO:0046870">
    <property type="term" value="F:cadmium ion binding"/>
    <property type="evidence" value="ECO:0007669"/>
    <property type="project" value="TreeGrafter"/>
</dbReference>
<dbReference type="PROSITE" id="PS50151">
    <property type="entry name" value="UVR"/>
    <property type="match status" value="1"/>
</dbReference>
<reference evidence="2 3" key="1">
    <citation type="journal article" date="2023" name="Int. J. Syst. Evol. Microbiol.">
        <title>Terrisporobacter hibernicus sp. nov., isolated from bovine faeces in Northern Ireland.</title>
        <authorList>
            <person name="Mitchell M."/>
            <person name="Nguyen S.V."/>
            <person name="Connor M."/>
            <person name="Fairley D.J."/>
            <person name="Donoghue O."/>
            <person name="Marshall H."/>
            <person name="Koolman L."/>
            <person name="McMullan G."/>
            <person name="Schaffer K.E."/>
            <person name="McGrath J.W."/>
            <person name="Fanning S."/>
        </authorList>
    </citation>
    <scope>NUCLEOTIDE SEQUENCE [LARGE SCALE GENOMIC DNA]</scope>
    <source>
        <strain evidence="2 3">MCA3</strain>
    </source>
</reference>
<proteinExistence type="predicted"/>
<evidence type="ECO:0000313" key="2">
    <source>
        <dbReference type="EMBL" id="UEL49548.1"/>
    </source>
</evidence>
<organism evidence="2 3">
    <name type="scientific">Terrisporobacter hibernicus</name>
    <dbReference type="NCBI Taxonomy" id="2813371"/>
    <lineage>
        <taxon>Bacteria</taxon>
        <taxon>Bacillati</taxon>
        <taxon>Bacillota</taxon>
        <taxon>Clostridia</taxon>
        <taxon>Peptostreptococcales</taxon>
        <taxon>Peptostreptococcaceae</taxon>
        <taxon>Terrisporobacter</taxon>
    </lineage>
</organism>
<dbReference type="EMBL" id="CP081135">
    <property type="protein sequence ID" value="UEL49548.1"/>
    <property type="molecule type" value="Genomic_DNA"/>
</dbReference>
<dbReference type="SUPFAM" id="SSF46600">
    <property type="entry name" value="C-terminal UvrC-binding domain of UvrB"/>
    <property type="match status" value="1"/>
</dbReference>
<dbReference type="GO" id="GO:1990170">
    <property type="term" value="P:stress response to cadmium ion"/>
    <property type="evidence" value="ECO:0007669"/>
    <property type="project" value="TreeGrafter"/>
</dbReference>
<dbReference type="Pfam" id="PF02151">
    <property type="entry name" value="UVR"/>
    <property type="match status" value="1"/>
</dbReference>
<dbReference type="InterPro" id="IPR025542">
    <property type="entry name" value="YacH"/>
</dbReference>
<dbReference type="InterPro" id="IPR001943">
    <property type="entry name" value="UVR_dom"/>
</dbReference>
<dbReference type="GO" id="GO:0005507">
    <property type="term" value="F:copper ion binding"/>
    <property type="evidence" value="ECO:0007669"/>
    <property type="project" value="TreeGrafter"/>
</dbReference>
<evidence type="ECO:0000259" key="1">
    <source>
        <dbReference type="PROSITE" id="PS50151"/>
    </source>
</evidence>
<name>A0AAX2ZJQ1_9FIRM</name>
<dbReference type="GO" id="GO:1990169">
    <property type="term" value="P:stress response to copper ion"/>
    <property type="evidence" value="ECO:0007669"/>
    <property type="project" value="TreeGrafter"/>
</dbReference>
<sequence length="179" mass="20998">MLCQKCHKKTASVFISSIINGQESRMYLCNDCAKNYPLFNFNSQDPFSIKDVMEKFDISEDDSIETKKENLLAMDKDCEESDIICPNCYSTYNEYRETGKVGCSKCYEVFEKQLKPILRNIYGYEEYIGKSPKKDNSHIYPSKEMITLKEDLNRAVEQEEYEKAAYIRDKIKELEECNE</sequence>